<feature type="region of interest" description="Disordered" evidence="1">
    <location>
        <begin position="107"/>
        <end position="141"/>
    </location>
</feature>
<evidence type="ECO:0000256" key="1">
    <source>
        <dbReference type="SAM" id="MobiDB-lite"/>
    </source>
</evidence>
<dbReference type="EMBL" id="JACGWJ010000007">
    <property type="protein sequence ID" value="KAL0408325.1"/>
    <property type="molecule type" value="Genomic_DNA"/>
</dbReference>
<dbReference type="PANTHER" id="PTHR33240">
    <property type="entry name" value="OS08G0508500 PROTEIN"/>
    <property type="match status" value="1"/>
</dbReference>
<reference evidence="2" key="2">
    <citation type="journal article" date="2024" name="Plant">
        <title>Genomic evolution and insights into agronomic trait innovations of Sesamum species.</title>
        <authorList>
            <person name="Miao H."/>
            <person name="Wang L."/>
            <person name="Qu L."/>
            <person name="Liu H."/>
            <person name="Sun Y."/>
            <person name="Le M."/>
            <person name="Wang Q."/>
            <person name="Wei S."/>
            <person name="Zheng Y."/>
            <person name="Lin W."/>
            <person name="Duan Y."/>
            <person name="Cao H."/>
            <person name="Xiong S."/>
            <person name="Wang X."/>
            <person name="Wei L."/>
            <person name="Li C."/>
            <person name="Ma Q."/>
            <person name="Ju M."/>
            <person name="Zhao R."/>
            <person name="Li G."/>
            <person name="Mu C."/>
            <person name="Tian Q."/>
            <person name="Mei H."/>
            <person name="Zhang T."/>
            <person name="Gao T."/>
            <person name="Zhang H."/>
        </authorList>
    </citation>
    <scope>NUCLEOTIDE SEQUENCE</scope>
    <source>
        <strain evidence="2">G02</strain>
    </source>
</reference>
<dbReference type="InterPro" id="IPR021109">
    <property type="entry name" value="Peptidase_aspartic_dom_sf"/>
</dbReference>
<accession>A0AAW2TTL9</accession>
<sequence>MGLENSKHSPVQTPLVGFGGSEVASMGTMDLPVSMGEEPRRRTAMVKFLIVDTPFAYNVILGRPGLNVFQAVVSTYHMKMKFPTKNGVGEVICDQKKARKCYNLSLKKGEEEMRTKKEKKKEPKEIPEENEGGKDRADGGI</sequence>
<gene>
    <name evidence="2" type="ORF">Sradi_1766900</name>
</gene>
<name>A0AAW2TTL9_SESRA</name>
<reference evidence="2" key="1">
    <citation type="submission" date="2020-06" db="EMBL/GenBank/DDBJ databases">
        <authorList>
            <person name="Li T."/>
            <person name="Hu X."/>
            <person name="Zhang T."/>
            <person name="Song X."/>
            <person name="Zhang H."/>
            <person name="Dai N."/>
            <person name="Sheng W."/>
            <person name="Hou X."/>
            <person name="Wei L."/>
        </authorList>
    </citation>
    <scope>NUCLEOTIDE SEQUENCE</scope>
    <source>
        <strain evidence="2">G02</strain>
        <tissue evidence="2">Leaf</tissue>
    </source>
</reference>
<organism evidence="2">
    <name type="scientific">Sesamum radiatum</name>
    <name type="common">Black benniseed</name>
    <dbReference type="NCBI Taxonomy" id="300843"/>
    <lineage>
        <taxon>Eukaryota</taxon>
        <taxon>Viridiplantae</taxon>
        <taxon>Streptophyta</taxon>
        <taxon>Embryophyta</taxon>
        <taxon>Tracheophyta</taxon>
        <taxon>Spermatophyta</taxon>
        <taxon>Magnoliopsida</taxon>
        <taxon>eudicotyledons</taxon>
        <taxon>Gunneridae</taxon>
        <taxon>Pentapetalae</taxon>
        <taxon>asterids</taxon>
        <taxon>lamiids</taxon>
        <taxon>Lamiales</taxon>
        <taxon>Pedaliaceae</taxon>
        <taxon>Sesamum</taxon>
    </lineage>
</organism>
<comment type="caution">
    <text evidence="2">The sequence shown here is derived from an EMBL/GenBank/DDBJ whole genome shotgun (WGS) entry which is preliminary data.</text>
</comment>
<dbReference type="Gene3D" id="2.40.70.10">
    <property type="entry name" value="Acid Proteases"/>
    <property type="match status" value="1"/>
</dbReference>
<protein>
    <submittedName>
        <fullName evidence="2">Uncharacterized protein</fullName>
    </submittedName>
</protein>
<dbReference type="AlphaFoldDB" id="A0AAW2TTL9"/>
<dbReference type="PANTHER" id="PTHR33240:SF15">
    <property type="entry name" value="GAG-PRO-LIKE PROTEIN"/>
    <property type="match status" value="1"/>
</dbReference>
<evidence type="ECO:0000313" key="2">
    <source>
        <dbReference type="EMBL" id="KAL0408325.1"/>
    </source>
</evidence>
<proteinExistence type="predicted"/>